<accession>A0A0U5BQE5</accession>
<feature type="transmembrane region" description="Helical" evidence="5">
    <location>
        <begin position="85"/>
        <end position="104"/>
    </location>
</feature>
<dbReference type="OrthoDB" id="1118146at2"/>
<feature type="transmembrane region" description="Helical" evidence="5">
    <location>
        <begin position="251"/>
        <end position="269"/>
    </location>
</feature>
<dbReference type="PANTHER" id="PTHR37422:SF13">
    <property type="entry name" value="LIPOPOLYSACCHARIDE BIOSYNTHESIS PROTEIN PA4999-RELATED"/>
    <property type="match status" value="1"/>
</dbReference>
<reference evidence="7 8" key="2">
    <citation type="submission" date="2016-01" db="EMBL/GenBank/DDBJ databases">
        <title>Microcella alkaliphila JAM AC0309 whole genome shotgun sequence.</title>
        <authorList>
            <person name="Kurata A."/>
            <person name="Hirose Y."/>
            <person name="Kishimoto N."/>
            <person name="Kobayashi T."/>
        </authorList>
    </citation>
    <scope>NUCLEOTIDE SEQUENCE [LARGE SCALE GENOMIC DNA]</scope>
    <source>
        <strain evidence="7 8">JAM AC0309</strain>
    </source>
</reference>
<feature type="transmembrane region" description="Helical" evidence="5">
    <location>
        <begin position="31"/>
        <end position="49"/>
    </location>
</feature>
<keyword evidence="4 5" id="KW-0472">Membrane</keyword>
<gene>
    <name evidence="7" type="ORF">MalAC0309_2257</name>
</gene>
<feature type="domain" description="O-antigen ligase-related" evidence="6">
    <location>
        <begin position="211"/>
        <end position="351"/>
    </location>
</feature>
<evidence type="ECO:0000256" key="2">
    <source>
        <dbReference type="ARBA" id="ARBA00022692"/>
    </source>
</evidence>
<dbReference type="InterPro" id="IPR051533">
    <property type="entry name" value="WaaL-like"/>
</dbReference>
<dbReference type="EMBL" id="AP017315">
    <property type="protein sequence ID" value="BAU33099.1"/>
    <property type="molecule type" value="Genomic_DNA"/>
</dbReference>
<evidence type="ECO:0000313" key="7">
    <source>
        <dbReference type="EMBL" id="BAU33099.1"/>
    </source>
</evidence>
<evidence type="ECO:0000256" key="3">
    <source>
        <dbReference type="ARBA" id="ARBA00022989"/>
    </source>
</evidence>
<feature type="transmembrane region" description="Helical" evidence="5">
    <location>
        <begin position="116"/>
        <end position="135"/>
    </location>
</feature>
<feature type="transmembrane region" description="Helical" evidence="5">
    <location>
        <begin position="224"/>
        <end position="244"/>
    </location>
</feature>
<evidence type="ECO:0000259" key="6">
    <source>
        <dbReference type="Pfam" id="PF04932"/>
    </source>
</evidence>
<organism evidence="7 8">
    <name type="scientific">Microcella alkaliphila</name>
    <dbReference type="NCBI Taxonomy" id="279828"/>
    <lineage>
        <taxon>Bacteria</taxon>
        <taxon>Bacillati</taxon>
        <taxon>Actinomycetota</taxon>
        <taxon>Actinomycetes</taxon>
        <taxon>Micrococcales</taxon>
        <taxon>Microbacteriaceae</taxon>
        <taxon>Microcella</taxon>
    </lineage>
</organism>
<dbReference type="Proteomes" id="UP000218965">
    <property type="component" value="Chromosome"/>
</dbReference>
<proteinExistence type="predicted"/>
<dbReference type="GO" id="GO:0016020">
    <property type="term" value="C:membrane"/>
    <property type="evidence" value="ECO:0007669"/>
    <property type="project" value="UniProtKB-SubCell"/>
</dbReference>
<evidence type="ECO:0000256" key="5">
    <source>
        <dbReference type="SAM" id="Phobius"/>
    </source>
</evidence>
<comment type="subcellular location">
    <subcellularLocation>
        <location evidence="1">Membrane</location>
        <topology evidence="1">Multi-pass membrane protein</topology>
    </subcellularLocation>
</comment>
<feature type="transmembrane region" description="Helical" evidence="5">
    <location>
        <begin position="61"/>
        <end position="79"/>
    </location>
</feature>
<dbReference type="KEGG" id="malk:MalAC0309_2257"/>
<feature type="transmembrane region" description="Helical" evidence="5">
    <location>
        <begin position="339"/>
        <end position="360"/>
    </location>
</feature>
<protein>
    <submittedName>
        <fullName evidence="7">Exopolysaccharide production protein</fullName>
    </submittedName>
</protein>
<keyword evidence="2 5" id="KW-0812">Transmembrane</keyword>
<evidence type="ECO:0000256" key="4">
    <source>
        <dbReference type="ARBA" id="ARBA00023136"/>
    </source>
</evidence>
<feature type="transmembrane region" description="Helical" evidence="5">
    <location>
        <begin position="200"/>
        <end position="218"/>
    </location>
</feature>
<name>A0A0U5BQE5_9MICO</name>
<evidence type="ECO:0000313" key="8">
    <source>
        <dbReference type="Proteomes" id="UP000218965"/>
    </source>
</evidence>
<keyword evidence="3 5" id="KW-1133">Transmembrane helix</keyword>
<dbReference type="InterPro" id="IPR007016">
    <property type="entry name" value="O-antigen_ligase-rel_domated"/>
</dbReference>
<reference evidence="8" key="1">
    <citation type="submission" date="2015-12" db="EMBL/GenBank/DDBJ databases">
        <authorList>
            <person name="Shamseldin A."/>
            <person name="Moawad H."/>
            <person name="Abd El-Rahim W.M."/>
            <person name="Sadowsky M.J."/>
        </authorList>
    </citation>
    <scope>NUCLEOTIDE SEQUENCE [LARGE SCALE GENOMIC DNA]</scope>
    <source>
        <strain evidence="8">JAM AC0309</strain>
    </source>
</reference>
<sequence length="440" mass="47961">MKWVRERRVALTALTLFTLLAGDFWRYLLSWWGWGIVVGVLLIGWIALAVKTRVDPRRIPIALAAFILIAALSTIWSAYPLTTLLAVSTTVATVFVGVIMAATVSLDQLLRALGVAARWIIGLSLVFEFVVATIIRRPVLPLWVEYEPPIPGPFYWSRGDLFDVFAGGRIQGIVGNANLLGTVAALALIVFAIQLVDRRVPIVTGWFWLGASVVTILFTESATITVVLAGCAFTLGVVVLARRYPHRRKTVYVATVGIGVLGTVIAIALREQLLDLLGRSGDLTNRLGIWEQVIGLWAERPILGWGWMSYWAPWVEPFDDLVIINGVTYLQAHSAWLDVAVQLGVIGLALFTVAVVTAVLRCASWSIDAAEGEQAHTPTLRLLPALVMTLLVVQSFAESRLLVEAGLVLFTFFAVASMRAGLPPISPSIPLPVRAPNRAS</sequence>
<dbReference type="RefSeq" id="WP_096422718.1">
    <property type="nucleotide sequence ID" value="NZ_AP017315.1"/>
</dbReference>
<dbReference type="Pfam" id="PF04932">
    <property type="entry name" value="Wzy_C"/>
    <property type="match status" value="1"/>
</dbReference>
<dbReference type="PANTHER" id="PTHR37422">
    <property type="entry name" value="TEICHURONIC ACID BIOSYNTHESIS PROTEIN TUAE"/>
    <property type="match status" value="1"/>
</dbReference>
<feature type="transmembrane region" description="Helical" evidence="5">
    <location>
        <begin position="173"/>
        <end position="193"/>
    </location>
</feature>
<dbReference type="AlphaFoldDB" id="A0A0U5BQE5"/>
<evidence type="ECO:0000256" key="1">
    <source>
        <dbReference type="ARBA" id="ARBA00004141"/>
    </source>
</evidence>